<dbReference type="Proteomes" id="UP000824782">
    <property type="component" value="Unassembled WGS sequence"/>
</dbReference>
<evidence type="ECO:0000313" key="4">
    <source>
        <dbReference type="Proteomes" id="UP000824782"/>
    </source>
</evidence>
<evidence type="ECO:0000256" key="1">
    <source>
        <dbReference type="SAM" id="MobiDB-lite"/>
    </source>
</evidence>
<dbReference type="EMBL" id="WNYA01094799">
    <property type="protein sequence ID" value="KAG8534689.1"/>
    <property type="molecule type" value="Genomic_DNA"/>
</dbReference>
<keyword evidence="4" id="KW-1185">Reference proteome</keyword>
<comment type="caution">
    <text evidence="2">The sequence shown here is derived from an EMBL/GenBank/DDBJ whole genome shotgun (WGS) entry which is preliminary data.</text>
</comment>
<feature type="compositionally biased region" description="Gly residues" evidence="1">
    <location>
        <begin position="1"/>
        <end position="12"/>
    </location>
</feature>
<proteinExistence type="predicted"/>
<dbReference type="AlphaFoldDB" id="A0AAV6YLH3"/>
<feature type="compositionally biased region" description="Basic and acidic residues" evidence="1">
    <location>
        <begin position="17"/>
        <end position="26"/>
    </location>
</feature>
<feature type="compositionally biased region" description="Polar residues" evidence="1">
    <location>
        <begin position="30"/>
        <end position="42"/>
    </location>
</feature>
<dbReference type="EMBL" id="WNYA01094836">
    <property type="protein sequence ID" value="KAG8534688.1"/>
    <property type="molecule type" value="Genomic_DNA"/>
</dbReference>
<reference evidence="2" key="1">
    <citation type="thesis" date="2020" institute="ProQuest LLC" country="789 East Eisenhower Parkway, Ann Arbor, MI, USA">
        <title>Comparative Genomics and Chromosome Evolution.</title>
        <authorList>
            <person name="Mudd A.B."/>
        </authorList>
    </citation>
    <scope>NUCLEOTIDE SEQUENCE</scope>
    <source>
        <strain evidence="2">237g6f4</strain>
        <tissue evidence="2">Blood</tissue>
    </source>
</reference>
<feature type="region of interest" description="Disordered" evidence="1">
    <location>
        <begin position="1"/>
        <end position="49"/>
    </location>
</feature>
<accession>A0AAV6YLH3</accession>
<sequence length="87" mass="9112">MTYQGGRSGRAGGTLLRRTELGRGDGDPAGSQSVRRTQSVTAQAVEPGERERAFWKSVADPPDTRPAPAPVVPARAAMAPVLCPPLC</sequence>
<gene>
    <name evidence="3" type="ORF">GDO81_018823</name>
    <name evidence="2" type="ORF">GDO81_018828</name>
</gene>
<protein>
    <submittedName>
        <fullName evidence="2">Uncharacterized protein</fullName>
    </submittedName>
</protein>
<evidence type="ECO:0000313" key="2">
    <source>
        <dbReference type="EMBL" id="KAG8534688.1"/>
    </source>
</evidence>
<organism evidence="2 4">
    <name type="scientific">Engystomops pustulosus</name>
    <name type="common">Tungara frog</name>
    <name type="synonym">Physalaemus pustulosus</name>
    <dbReference type="NCBI Taxonomy" id="76066"/>
    <lineage>
        <taxon>Eukaryota</taxon>
        <taxon>Metazoa</taxon>
        <taxon>Chordata</taxon>
        <taxon>Craniata</taxon>
        <taxon>Vertebrata</taxon>
        <taxon>Euteleostomi</taxon>
        <taxon>Amphibia</taxon>
        <taxon>Batrachia</taxon>
        <taxon>Anura</taxon>
        <taxon>Neobatrachia</taxon>
        <taxon>Hyloidea</taxon>
        <taxon>Leptodactylidae</taxon>
        <taxon>Leiuperinae</taxon>
        <taxon>Engystomops</taxon>
    </lineage>
</organism>
<evidence type="ECO:0000313" key="3">
    <source>
        <dbReference type="EMBL" id="KAG8534689.1"/>
    </source>
</evidence>
<name>A0AAV6YLH3_ENGPU</name>